<name>A0AAE0WR39_9PEZI</name>
<keyword evidence="2" id="KW-0227">DNA damage</keyword>
<feature type="region of interest" description="Disordered" evidence="5">
    <location>
        <begin position="1"/>
        <end position="50"/>
    </location>
</feature>
<evidence type="ECO:0000256" key="1">
    <source>
        <dbReference type="ARBA" id="ARBA00008060"/>
    </source>
</evidence>
<dbReference type="Proteomes" id="UP001274830">
    <property type="component" value="Unassembled WGS sequence"/>
</dbReference>
<evidence type="ECO:0000256" key="4">
    <source>
        <dbReference type="SAM" id="Coils"/>
    </source>
</evidence>
<comment type="caution">
    <text evidence="6">The sequence shown here is derived from an EMBL/GenBank/DDBJ whole genome shotgun (WGS) entry which is preliminary data.</text>
</comment>
<evidence type="ECO:0000313" key="7">
    <source>
        <dbReference type="Proteomes" id="UP001274830"/>
    </source>
</evidence>
<feature type="compositionally biased region" description="Low complexity" evidence="5">
    <location>
        <begin position="18"/>
        <end position="27"/>
    </location>
</feature>
<feature type="compositionally biased region" description="Polar residues" evidence="5">
    <location>
        <begin position="1"/>
        <end position="17"/>
    </location>
</feature>
<dbReference type="AlphaFoldDB" id="A0AAE0WR39"/>
<organism evidence="6 7">
    <name type="scientific">Recurvomyces mirabilis</name>
    <dbReference type="NCBI Taxonomy" id="574656"/>
    <lineage>
        <taxon>Eukaryota</taxon>
        <taxon>Fungi</taxon>
        <taxon>Dikarya</taxon>
        <taxon>Ascomycota</taxon>
        <taxon>Pezizomycotina</taxon>
        <taxon>Dothideomycetes</taxon>
        <taxon>Dothideomycetidae</taxon>
        <taxon>Mycosphaerellales</taxon>
        <taxon>Teratosphaeriaceae</taxon>
        <taxon>Recurvomyces</taxon>
    </lineage>
</organism>
<sequence>MTTQGENATAPSQPTSDSIPPSSEAPAPSSPSPVKTSQPETSTPAPTNPRLTALATKKATLEQTLADLQAQRSAIVAQTTLPSGLAMPADWNEEQRTKQALSGANSIIKEHIALLHKYNEMKDIGQGLMGLIAEQRGVRVSEVMEDFDMGRKD</sequence>
<keyword evidence="7" id="KW-1185">Reference proteome</keyword>
<evidence type="ECO:0000256" key="2">
    <source>
        <dbReference type="ARBA" id="ARBA00022763"/>
    </source>
</evidence>
<evidence type="ECO:0000256" key="5">
    <source>
        <dbReference type="SAM" id="MobiDB-lite"/>
    </source>
</evidence>
<evidence type="ECO:0000256" key="3">
    <source>
        <dbReference type="ARBA" id="ARBA00023204"/>
    </source>
</evidence>
<dbReference type="GO" id="GO:0032798">
    <property type="term" value="C:Swi5-Sfr1 complex"/>
    <property type="evidence" value="ECO:0007669"/>
    <property type="project" value="TreeGrafter"/>
</dbReference>
<evidence type="ECO:0008006" key="8">
    <source>
        <dbReference type="Google" id="ProtNLM"/>
    </source>
</evidence>
<gene>
    <name evidence="6" type="ORF">LTR78_003749</name>
</gene>
<reference evidence="6" key="1">
    <citation type="submission" date="2023-07" db="EMBL/GenBank/DDBJ databases">
        <title>Black Yeasts Isolated from many extreme environments.</title>
        <authorList>
            <person name="Coleine C."/>
            <person name="Stajich J.E."/>
            <person name="Selbmann L."/>
        </authorList>
    </citation>
    <scope>NUCLEOTIDE SEQUENCE</scope>
    <source>
        <strain evidence="6">CCFEE 5485</strain>
    </source>
</reference>
<dbReference type="InterPro" id="IPR010760">
    <property type="entry name" value="DNA-repair_Swi5"/>
</dbReference>
<keyword evidence="3" id="KW-0234">DNA repair</keyword>
<evidence type="ECO:0000313" key="6">
    <source>
        <dbReference type="EMBL" id="KAK3676473.1"/>
    </source>
</evidence>
<dbReference type="GO" id="GO:0000709">
    <property type="term" value="P:meiotic joint molecule formation"/>
    <property type="evidence" value="ECO:0007669"/>
    <property type="project" value="TreeGrafter"/>
</dbReference>
<comment type="similarity">
    <text evidence="1">Belongs to the SWI5/SAE3 family.</text>
</comment>
<dbReference type="GO" id="GO:0034974">
    <property type="term" value="C:Swi5-Swi2 complex"/>
    <property type="evidence" value="ECO:0007669"/>
    <property type="project" value="TreeGrafter"/>
</dbReference>
<proteinExistence type="inferred from homology"/>
<dbReference type="GO" id="GO:0010772">
    <property type="term" value="P:meiotic DNA recombinase assembly involved in reciprocal meiotic recombination"/>
    <property type="evidence" value="ECO:0007669"/>
    <property type="project" value="TreeGrafter"/>
</dbReference>
<accession>A0AAE0WR39</accession>
<keyword evidence="4" id="KW-0175">Coiled coil</keyword>
<dbReference type="Pfam" id="PF07061">
    <property type="entry name" value="Swi5"/>
    <property type="match status" value="1"/>
</dbReference>
<dbReference type="PANTHER" id="PTHR28529">
    <property type="entry name" value="DNA REPAIR PROTEIN SWI5 HOMOLOG"/>
    <property type="match status" value="1"/>
</dbReference>
<feature type="compositionally biased region" description="Polar residues" evidence="5">
    <location>
        <begin position="34"/>
        <end position="45"/>
    </location>
</feature>
<dbReference type="Gene3D" id="1.20.5.170">
    <property type="match status" value="1"/>
</dbReference>
<dbReference type="PANTHER" id="PTHR28529:SF2">
    <property type="entry name" value="DNA REPAIR PROTEIN SWI5 HOMOLOG"/>
    <property type="match status" value="1"/>
</dbReference>
<dbReference type="EMBL" id="JAUTXT010000010">
    <property type="protein sequence ID" value="KAK3676473.1"/>
    <property type="molecule type" value="Genomic_DNA"/>
</dbReference>
<feature type="coiled-coil region" evidence="4">
    <location>
        <begin position="51"/>
        <end position="78"/>
    </location>
</feature>
<protein>
    <recommendedName>
        <fullName evidence="8">Swi5-domain-containing protein</fullName>
    </recommendedName>
</protein>